<reference evidence="2 3" key="1">
    <citation type="journal article" date="2020" name="BMC Genomics">
        <title>Intraspecific diversification of the crop wild relative Brassica cretica Lam. using demographic model selection.</title>
        <authorList>
            <person name="Kioukis A."/>
            <person name="Michalopoulou V.A."/>
            <person name="Briers L."/>
            <person name="Pirintsos S."/>
            <person name="Studholme D.J."/>
            <person name="Pavlidis P."/>
            <person name="Sarris P.F."/>
        </authorList>
    </citation>
    <scope>NUCLEOTIDE SEQUENCE [LARGE SCALE GENOMIC DNA]</scope>
    <source>
        <strain evidence="3">cv. PFS-1207/04</strain>
    </source>
</reference>
<feature type="compositionally biased region" description="Basic residues" evidence="1">
    <location>
        <begin position="77"/>
        <end position="95"/>
    </location>
</feature>
<evidence type="ECO:0000313" key="2">
    <source>
        <dbReference type="EMBL" id="KAF3581325.1"/>
    </source>
</evidence>
<keyword evidence="3" id="KW-1185">Reference proteome</keyword>
<sequence length="198" mass="21548">MMTRGTPEGDKVTGESLERDRSIGFLTLEIQSCAGTVGTGWGAMGGTVGSSRCLRAAGTRARRNGRGREKRGGGKGIGRRGFRGRVATRGKRRKMERFWGSGRGGGRRGLPSGEAGFRGEAIAIVNQGRMDQKMMDQQLATTRHCEYAHADDFTHARPKLLWKNLLEDAEMNSAGKKIEEKFTGEPGGIFCAVYNSYS</sequence>
<gene>
    <name evidence="2" type="ORF">DY000_02032395</name>
</gene>
<proteinExistence type="predicted"/>
<dbReference type="EMBL" id="QGKV02000649">
    <property type="protein sequence ID" value="KAF3581325.1"/>
    <property type="molecule type" value="Genomic_DNA"/>
</dbReference>
<protein>
    <submittedName>
        <fullName evidence="2">Uncharacterized protein</fullName>
    </submittedName>
</protein>
<dbReference type="Proteomes" id="UP000266723">
    <property type="component" value="Unassembled WGS sequence"/>
</dbReference>
<evidence type="ECO:0000256" key="1">
    <source>
        <dbReference type="SAM" id="MobiDB-lite"/>
    </source>
</evidence>
<organism evidence="2 3">
    <name type="scientific">Brassica cretica</name>
    <name type="common">Mustard</name>
    <dbReference type="NCBI Taxonomy" id="69181"/>
    <lineage>
        <taxon>Eukaryota</taxon>
        <taxon>Viridiplantae</taxon>
        <taxon>Streptophyta</taxon>
        <taxon>Embryophyta</taxon>
        <taxon>Tracheophyta</taxon>
        <taxon>Spermatophyta</taxon>
        <taxon>Magnoliopsida</taxon>
        <taxon>eudicotyledons</taxon>
        <taxon>Gunneridae</taxon>
        <taxon>Pentapetalae</taxon>
        <taxon>rosids</taxon>
        <taxon>malvids</taxon>
        <taxon>Brassicales</taxon>
        <taxon>Brassicaceae</taxon>
        <taxon>Brassiceae</taxon>
        <taxon>Brassica</taxon>
    </lineage>
</organism>
<evidence type="ECO:0000313" key="3">
    <source>
        <dbReference type="Proteomes" id="UP000266723"/>
    </source>
</evidence>
<feature type="region of interest" description="Disordered" evidence="1">
    <location>
        <begin position="55"/>
        <end position="114"/>
    </location>
</feature>
<comment type="caution">
    <text evidence="2">The sequence shown here is derived from an EMBL/GenBank/DDBJ whole genome shotgun (WGS) entry which is preliminary data.</text>
</comment>
<name>A0ABQ7DVY0_BRACR</name>
<accession>A0ABQ7DVY0</accession>